<dbReference type="PhylomeDB" id="Q54QR0"/>
<comment type="caution">
    <text evidence="3">The sequence shown here is derived from an EMBL/GenBank/DDBJ whole genome shotgun (WGS) entry which is preliminary data.</text>
</comment>
<dbReference type="STRING" id="44689.Q54QR0"/>
<dbReference type="dictyBase" id="DDB_G0283681"/>
<dbReference type="Pfam" id="PF21581">
    <property type="entry name" value="SCD"/>
    <property type="match status" value="1"/>
</dbReference>
<dbReference type="Pfam" id="PF24571">
    <property type="entry name" value="HEAT_SCC3-SA"/>
    <property type="match status" value="1"/>
</dbReference>
<evidence type="ECO:0000313" key="3">
    <source>
        <dbReference type="EMBL" id="EAL65607.1"/>
    </source>
</evidence>
<keyword evidence="4" id="KW-1185">Reference proteome</keyword>
<dbReference type="HOGENOM" id="CLU_258523_0_0_1"/>
<feature type="compositionally biased region" description="Low complexity" evidence="1">
    <location>
        <begin position="992"/>
        <end position="1001"/>
    </location>
</feature>
<dbReference type="GO" id="GO:0008278">
    <property type="term" value="C:cohesin complex"/>
    <property type="evidence" value="ECO:0000318"/>
    <property type="project" value="GO_Central"/>
</dbReference>
<reference evidence="3 4" key="1">
    <citation type="journal article" date="2005" name="Nature">
        <title>The genome of the social amoeba Dictyostelium discoideum.</title>
        <authorList>
            <consortium name="The Dictyostelium discoideum Sequencing Consortium"/>
            <person name="Eichinger L."/>
            <person name="Pachebat J.A."/>
            <person name="Glockner G."/>
            <person name="Rajandream M.A."/>
            <person name="Sucgang R."/>
            <person name="Berriman M."/>
            <person name="Song J."/>
            <person name="Olsen R."/>
            <person name="Szafranski K."/>
            <person name="Xu Q."/>
            <person name="Tunggal B."/>
            <person name="Kummerfeld S."/>
            <person name="Madera M."/>
            <person name="Konfortov B.A."/>
            <person name="Rivero F."/>
            <person name="Bankier A.T."/>
            <person name="Lehmann R."/>
            <person name="Hamlin N."/>
            <person name="Davies R."/>
            <person name="Gaudet P."/>
            <person name="Fey P."/>
            <person name="Pilcher K."/>
            <person name="Chen G."/>
            <person name="Saunders D."/>
            <person name="Sodergren E."/>
            <person name="Davis P."/>
            <person name="Kerhornou A."/>
            <person name="Nie X."/>
            <person name="Hall N."/>
            <person name="Anjard C."/>
            <person name="Hemphill L."/>
            <person name="Bason N."/>
            <person name="Farbrother P."/>
            <person name="Desany B."/>
            <person name="Just E."/>
            <person name="Morio T."/>
            <person name="Rost R."/>
            <person name="Churcher C."/>
            <person name="Cooper J."/>
            <person name="Haydock S."/>
            <person name="van Driessche N."/>
            <person name="Cronin A."/>
            <person name="Goodhead I."/>
            <person name="Muzny D."/>
            <person name="Mourier T."/>
            <person name="Pain A."/>
            <person name="Lu M."/>
            <person name="Harper D."/>
            <person name="Lindsay R."/>
            <person name="Hauser H."/>
            <person name="James K."/>
            <person name="Quiles M."/>
            <person name="Madan Babu M."/>
            <person name="Saito T."/>
            <person name="Buchrieser C."/>
            <person name="Wardroper A."/>
            <person name="Felder M."/>
            <person name="Thangavelu M."/>
            <person name="Johnson D."/>
            <person name="Knights A."/>
            <person name="Loulseged H."/>
            <person name="Mungall K."/>
            <person name="Oliver K."/>
            <person name="Price C."/>
            <person name="Quail M.A."/>
            <person name="Urushihara H."/>
            <person name="Hernandez J."/>
            <person name="Rabbinowitsch E."/>
            <person name="Steffen D."/>
            <person name="Sanders M."/>
            <person name="Ma J."/>
            <person name="Kohara Y."/>
            <person name="Sharp S."/>
            <person name="Simmonds M."/>
            <person name="Spiegler S."/>
            <person name="Tivey A."/>
            <person name="Sugano S."/>
            <person name="White B."/>
            <person name="Walker D."/>
            <person name="Woodward J."/>
            <person name="Winckler T."/>
            <person name="Tanaka Y."/>
            <person name="Shaulsky G."/>
            <person name="Schleicher M."/>
            <person name="Weinstock G."/>
            <person name="Rosenthal A."/>
            <person name="Cox E.C."/>
            <person name="Chisholm R.L."/>
            <person name="Gibbs R."/>
            <person name="Loomis W.F."/>
            <person name="Platzer M."/>
            <person name="Kay R.R."/>
            <person name="Williams J."/>
            <person name="Dear P.H."/>
            <person name="Noegel A.A."/>
            <person name="Barrell B."/>
            <person name="Kuspa A."/>
        </authorList>
    </citation>
    <scope>NUCLEOTIDE SEQUENCE [LARGE SCALE GENOMIC DNA]</scope>
    <source>
        <strain evidence="3 4">AX4</strain>
    </source>
</reference>
<dbReference type="InterPro" id="IPR016024">
    <property type="entry name" value="ARM-type_fold"/>
</dbReference>
<dbReference type="PANTHER" id="PTHR11199">
    <property type="entry name" value="STROMAL ANTIGEN"/>
    <property type="match status" value="1"/>
</dbReference>
<dbReference type="PROSITE" id="PS51425">
    <property type="entry name" value="SCD"/>
    <property type="match status" value="1"/>
</dbReference>
<dbReference type="PANTHER" id="PTHR11199:SF0">
    <property type="entry name" value="LD34181P-RELATED"/>
    <property type="match status" value="1"/>
</dbReference>
<dbReference type="EMBL" id="AAFI02000056">
    <property type="protein sequence ID" value="EAL65607.1"/>
    <property type="molecule type" value="Genomic_DNA"/>
</dbReference>
<feature type="compositionally biased region" description="Basic and acidic residues" evidence="1">
    <location>
        <begin position="1006"/>
        <end position="1020"/>
    </location>
</feature>
<dbReference type="Reactome" id="R-DDI-2470946">
    <property type="pathway name" value="Cohesin Loading onto Chromatin"/>
</dbReference>
<dbReference type="InterPro" id="IPR013721">
    <property type="entry name" value="STAG"/>
</dbReference>
<dbReference type="RefSeq" id="XP_638963.1">
    <property type="nucleotide sequence ID" value="XM_633871.1"/>
</dbReference>
<feature type="domain" description="SCD" evidence="2">
    <location>
        <begin position="236"/>
        <end position="321"/>
    </location>
</feature>
<dbReference type="SUPFAM" id="SSF48371">
    <property type="entry name" value="ARM repeat"/>
    <property type="match status" value="1"/>
</dbReference>
<dbReference type="Pfam" id="PF08514">
    <property type="entry name" value="STAG"/>
    <property type="match status" value="1"/>
</dbReference>
<dbReference type="GO" id="GO:0007062">
    <property type="term" value="P:sister chromatid cohesion"/>
    <property type="evidence" value="ECO:0000318"/>
    <property type="project" value="GO_Central"/>
</dbReference>
<feature type="compositionally biased region" description="Acidic residues" evidence="1">
    <location>
        <begin position="594"/>
        <end position="617"/>
    </location>
</feature>
<dbReference type="PaxDb" id="44689-DDB0238657"/>
<dbReference type="InterPro" id="IPR020839">
    <property type="entry name" value="SCD"/>
</dbReference>
<dbReference type="GO" id="GO:0005634">
    <property type="term" value="C:nucleus"/>
    <property type="evidence" value="ECO:0000318"/>
    <property type="project" value="GO_Central"/>
</dbReference>
<sequence>MAKSSKSRNSENTEENTTPIIKKKPVSKGKKKQSDLFESIKKKCNLQRVLDDWIDRYTDQDPEKAVWELLVFLFECGGADTNITFKDFKDLDIGVAATSIVEQSDSQHYPLGNKRSKILIENFNQFWSELVEKCKKSIIFDNYLLDMVALWLHELSFAAKRGIRHVATQAAIQITSSLISICNDLRKDLNVTTRQLAGETKNSSRQKQLKDNQLQTSNRLKSMESILIVRLFTGVFSSRFKDSLPEMRALCVIPYCNWILEYPIQLLNHQNLKFIGWLLGDHSNEPRQAAISGLCILYSNENYINQLDPFTQCFKHRIVEIAFSDKTPSIAVEAIRLVSIMSTLDLLDESDVQKICTLYLVDQPEISKAAGGLIFSKYLLSTQTKIDTTLSNIINSTSAASTTSGQHARKKSKTTNLTSADLDEQQQQQISSQIYHHRETQLNALLEFLDKTVIPDEPYYLVQSLWSTNGKSFFIDWPFWVDYLESIESKNINDKQMGMICKFLSASIRIAVNDKVNIFTPPQLHHLAQYRAEHSSATISTTTAAPMTINTDGEMEVTTTQQAPVTKRRGRKSATTAAPKQKQKSQSKSKQQNEEDEDNDDDDDETNEQNQDEDDEKSDSINESMCREITGQFIIILPELLVLYRANTIVCQSLIEIARYFVLDCYVTLRLQSKYTALLEAISDIFTSQPKTQLIDTISVTLENLLNNGKTPSQLETASKAALHNLFTELIDTLRLTKITQQPPQQQQQQQSSQQSQDSIANSQDQQQQQHSSSSQSDTTNNSNNNNNNNNNEEESQVFPVISTLYKLESLCKQFNFSDEKFASMIFKFTDGSVNGIPIQTIDDSDTIIIHSTSIYSQLLMWSLFSAIPSKFYQIDPMNVNILQMFYLLSSRVISTLKNDEITHRLRHFMFTTFIETRSLFSPVLNLTNMTVYDISLPSENLLLKNISSLFSQENEYSLTYLKVEFIKNQQISLEKKKLAGINKSKRKSGGSKKSTGAGATSEEEVTSHSEKETSDHETDTNQQQQQKIKEDDLQLLNDFIPDQQFGERAVELVTTICNCIKYSFVTQSTQLFRSLLKQIALSSSKRAVDIIRDFFRKYPIQSGKFEMEVVIDLINSFQSTCLKEDVASNADFQHHMFSRFRSLCQWLVTDFIKHPDTLRGVIEHFLNYALKNPQAEKLEELLEILDFLGSKLSEKSSIEFIKKRIIFSDDFQHIDLINKINNTIEFQTIQNLEPSGKTSGGKKIKQQLKFVSPTKKTTPKKRRRKSSKESESEESEPDSEESDYEEDRREELQRQKKIIKDQIQKDQDQEIEEQRASSEDSSDFEVPTDPKKKLKTTN</sequence>
<dbReference type="AlphaFoldDB" id="Q54QR0"/>
<feature type="compositionally biased region" description="Acidic residues" evidence="1">
    <location>
        <begin position="1272"/>
        <end position="1286"/>
    </location>
</feature>
<dbReference type="GO" id="GO:0003682">
    <property type="term" value="F:chromatin binding"/>
    <property type="evidence" value="ECO:0000318"/>
    <property type="project" value="GO_Central"/>
</dbReference>
<dbReference type="Reactome" id="R-DDI-2500257">
    <property type="pathway name" value="Resolution of Sister Chromatid Cohesion"/>
</dbReference>
<dbReference type="GeneID" id="8624209"/>
<feature type="region of interest" description="Disordered" evidence="1">
    <location>
        <begin position="1"/>
        <end position="33"/>
    </location>
</feature>
<dbReference type="InterPro" id="IPR056396">
    <property type="entry name" value="HEAT_SCC3-SA"/>
</dbReference>
<dbReference type="OMA" id="FVLDCYV"/>
<dbReference type="eggNOG" id="KOG2011">
    <property type="taxonomic scope" value="Eukaryota"/>
</dbReference>
<feature type="compositionally biased region" description="Basic and acidic residues" evidence="1">
    <location>
        <begin position="1287"/>
        <end position="1319"/>
    </location>
</feature>
<accession>Q54QR0</accession>
<evidence type="ECO:0000259" key="2">
    <source>
        <dbReference type="PROSITE" id="PS51425"/>
    </source>
</evidence>
<feature type="compositionally biased region" description="Low complexity" evidence="1">
    <location>
        <begin position="740"/>
        <end position="791"/>
    </location>
</feature>
<dbReference type="Proteomes" id="UP000002195">
    <property type="component" value="Unassembled WGS sequence"/>
</dbReference>
<dbReference type="Reactome" id="R-DDI-2468052">
    <property type="pathway name" value="Establishment of Sister Chromatid Cohesion"/>
</dbReference>
<evidence type="ECO:0000313" key="4">
    <source>
        <dbReference type="Proteomes" id="UP000002195"/>
    </source>
</evidence>
<dbReference type="KEGG" id="ddi:DDB_G0283681"/>
<feature type="compositionally biased region" description="Basic residues" evidence="1">
    <location>
        <begin position="21"/>
        <end position="31"/>
    </location>
</feature>
<feature type="compositionally biased region" description="Basic residues" evidence="1">
    <location>
        <begin position="1258"/>
        <end position="1267"/>
    </location>
</feature>
<name>Q54QR0_DICDI</name>
<dbReference type="Reactome" id="R-DDI-3108214">
    <property type="pathway name" value="SUMOylation of DNA damage response and repair proteins"/>
</dbReference>
<dbReference type="VEuPathDB" id="AmoebaDB:DDB_G0283681"/>
<feature type="region of interest" description="Disordered" evidence="1">
    <location>
        <begin position="740"/>
        <end position="794"/>
    </location>
</feature>
<feature type="region of interest" description="Disordered" evidence="1">
    <location>
        <begin position="536"/>
        <end position="620"/>
    </location>
</feature>
<evidence type="ECO:0000256" key="1">
    <source>
        <dbReference type="SAM" id="MobiDB-lite"/>
    </source>
</evidence>
<dbReference type="FunCoup" id="Q54QR0">
    <property type="interactions" value="4"/>
</dbReference>
<feature type="region of interest" description="Disordered" evidence="1">
    <location>
        <begin position="985"/>
        <end position="1028"/>
    </location>
</feature>
<dbReference type="GO" id="GO:0000785">
    <property type="term" value="C:chromatin"/>
    <property type="evidence" value="ECO:0000318"/>
    <property type="project" value="GO_Central"/>
</dbReference>
<feature type="region of interest" description="Disordered" evidence="1">
    <location>
        <begin position="1234"/>
        <end position="1339"/>
    </location>
</feature>
<feature type="compositionally biased region" description="Low complexity" evidence="1">
    <location>
        <begin position="536"/>
        <end position="545"/>
    </location>
</feature>
<gene>
    <name evidence="3" type="ORF">DDB_G0283681</name>
</gene>
<proteinExistence type="predicted"/>
<protein>
    <submittedName>
        <fullName evidence="3">STAG domain-containing protein</fullName>
    </submittedName>
</protein>
<organism evidence="3 4">
    <name type="scientific">Dictyostelium discoideum</name>
    <name type="common">Social amoeba</name>
    <dbReference type="NCBI Taxonomy" id="44689"/>
    <lineage>
        <taxon>Eukaryota</taxon>
        <taxon>Amoebozoa</taxon>
        <taxon>Evosea</taxon>
        <taxon>Eumycetozoa</taxon>
        <taxon>Dictyostelia</taxon>
        <taxon>Dictyosteliales</taxon>
        <taxon>Dictyosteliaceae</taxon>
        <taxon>Dictyostelium</taxon>
    </lineage>
</organism>
<dbReference type="InterPro" id="IPR039662">
    <property type="entry name" value="Cohesin_Scc3/SA"/>
</dbReference>
<dbReference type="InParanoid" id="Q54QR0"/>